<reference evidence="3" key="1">
    <citation type="submission" date="2021-10" db="EMBL/GenBank/DDBJ databases">
        <title>Marinomonas pontica sp. nov., isolated from the Black Sea.</title>
        <authorList>
            <person name="Zhao L.-H."/>
            <person name="Xue J.-H."/>
        </authorList>
    </citation>
    <scope>NUCLEOTIDE SEQUENCE</scope>
    <source>
        <strain evidence="3">E8</strain>
    </source>
</reference>
<name>A0A9X1LFM8_9GAMM</name>
<dbReference type="PANTHER" id="PTHR33376">
    <property type="match status" value="1"/>
</dbReference>
<dbReference type="Proteomes" id="UP001139095">
    <property type="component" value="Unassembled WGS sequence"/>
</dbReference>
<evidence type="ECO:0000313" key="4">
    <source>
        <dbReference type="Proteomes" id="UP001139095"/>
    </source>
</evidence>
<organism evidence="3 4">
    <name type="scientific">Marinomonas algarum</name>
    <dbReference type="NCBI Taxonomy" id="2883105"/>
    <lineage>
        <taxon>Bacteria</taxon>
        <taxon>Pseudomonadati</taxon>
        <taxon>Pseudomonadota</taxon>
        <taxon>Gammaproteobacteria</taxon>
        <taxon>Oceanospirillales</taxon>
        <taxon>Oceanospirillaceae</taxon>
        <taxon>Marinomonas</taxon>
    </lineage>
</organism>
<dbReference type="RefSeq" id="WP_226755374.1">
    <property type="nucleotide sequence ID" value="NZ_JAJATW010000032.1"/>
</dbReference>
<dbReference type="InterPro" id="IPR038404">
    <property type="entry name" value="TRAP_DctP_sf"/>
</dbReference>
<dbReference type="InterPro" id="IPR018389">
    <property type="entry name" value="DctP_fam"/>
</dbReference>
<gene>
    <name evidence="3" type="ORF">LG368_14190</name>
</gene>
<keyword evidence="1 2" id="KW-0732">Signal</keyword>
<evidence type="ECO:0000256" key="1">
    <source>
        <dbReference type="ARBA" id="ARBA00022729"/>
    </source>
</evidence>
<feature type="signal peptide" evidence="2">
    <location>
        <begin position="1"/>
        <end position="20"/>
    </location>
</feature>
<dbReference type="AlphaFoldDB" id="A0A9X1LFM8"/>
<dbReference type="Pfam" id="PF03480">
    <property type="entry name" value="DctP"/>
    <property type="match status" value="1"/>
</dbReference>
<dbReference type="Gene3D" id="3.40.190.170">
    <property type="entry name" value="Bacterial extracellular solute-binding protein, family 7"/>
    <property type="match status" value="1"/>
</dbReference>
<accession>A0A9X1LFM8</accession>
<proteinExistence type="predicted"/>
<protein>
    <submittedName>
        <fullName evidence="3">TRAP transporter substrate-binding protein</fullName>
    </submittedName>
</protein>
<dbReference type="GO" id="GO:0055085">
    <property type="term" value="P:transmembrane transport"/>
    <property type="evidence" value="ECO:0007669"/>
    <property type="project" value="InterPro"/>
</dbReference>
<comment type="caution">
    <text evidence="3">The sequence shown here is derived from an EMBL/GenBank/DDBJ whole genome shotgun (WGS) entry which is preliminary data.</text>
</comment>
<keyword evidence="4" id="KW-1185">Reference proteome</keyword>
<dbReference type="EMBL" id="JAJATW010000032">
    <property type="protein sequence ID" value="MCB5163030.1"/>
    <property type="molecule type" value="Genomic_DNA"/>
</dbReference>
<evidence type="ECO:0000313" key="3">
    <source>
        <dbReference type="EMBL" id="MCB5163030.1"/>
    </source>
</evidence>
<sequence length="346" mass="38312">MNIKKLLTTGVFSLSTIGFAVPAAATDTLVLRYNQWFPSQHWSQKDGLHKYFDEIEAVTEGRVRVRPSAKPIVPPTKNYQAVSNGIVDLAWGPHGYTPGAFPLSEMVEFPFSVYDAGISSVAYHRTFDKFFKPAGMHDDVVTLAVHVTSGGNLHMKDKPILKIEDFENAKIRVQTSVVAEAIQGIGAVPISGSLNELREFLSRGIVDGTSLSDELLTGFKVDSYIDHITQIPGGLYSSSAFVLMNKNKWNKISPVDQKAIMSISGEKLAYRMGSLWHKNDLIARKLLQDRLGKNYKVADEALIKGLEEAFFNGRVAWLDKAKATGVDIAEANAFYEEQTNQITQQQ</sequence>
<evidence type="ECO:0000256" key="2">
    <source>
        <dbReference type="SAM" id="SignalP"/>
    </source>
</evidence>
<feature type="chain" id="PRO_5040982558" evidence="2">
    <location>
        <begin position="21"/>
        <end position="346"/>
    </location>
</feature>
<dbReference type="PANTHER" id="PTHR33376:SF15">
    <property type="entry name" value="BLL6794 PROTEIN"/>
    <property type="match status" value="1"/>
</dbReference>
<dbReference type="CDD" id="cd13665">
    <property type="entry name" value="PBP2_TRAP_Dctp3_4"/>
    <property type="match status" value="1"/>
</dbReference>